<keyword evidence="3" id="KW-1185">Reference proteome</keyword>
<organism evidence="2 3">
    <name type="scientific">Actinospica durhamensis</name>
    <dbReference type="NCBI Taxonomy" id="1508375"/>
    <lineage>
        <taxon>Bacteria</taxon>
        <taxon>Bacillati</taxon>
        <taxon>Actinomycetota</taxon>
        <taxon>Actinomycetes</taxon>
        <taxon>Catenulisporales</taxon>
        <taxon>Actinospicaceae</taxon>
        <taxon>Actinospica</taxon>
    </lineage>
</organism>
<feature type="transmembrane region" description="Helical" evidence="1">
    <location>
        <begin position="20"/>
        <end position="47"/>
    </location>
</feature>
<name>A0A941EZ05_9ACTN</name>
<sequence length="112" mass="12726">MDDWEERLIDWLLDKAAWWIKVVITALCISWFACGVSIAAFGALALLTSNKGVDFSACGFLLGGLGSAAFVLIFLFRTWAGYWPFYTIWKEKRKIRAKNFLPVAKRENSDQV</sequence>
<proteinExistence type="predicted"/>
<feature type="transmembrane region" description="Helical" evidence="1">
    <location>
        <begin position="59"/>
        <end position="80"/>
    </location>
</feature>
<accession>A0A941EZ05</accession>
<comment type="caution">
    <text evidence="2">The sequence shown here is derived from an EMBL/GenBank/DDBJ whole genome shotgun (WGS) entry which is preliminary data.</text>
</comment>
<keyword evidence="1" id="KW-1133">Transmembrane helix</keyword>
<dbReference type="PROSITE" id="PS51257">
    <property type="entry name" value="PROKAR_LIPOPROTEIN"/>
    <property type="match status" value="1"/>
</dbReference>
<gene>
    <name evidence="2" type="ORF">KDL01_42225</name>
</gene>
<dbReference type="AlphaFoldDB" id="A0A941EZ05"/>
<evidence type="ECO:0000313" key="2">
    <source>
        <dbReference type="EMBL" id="MBR7839926.1"/>
    </source>
</evidence>
<keyword evidence="1" id="KW-0472">Membrane</keyword>
<keyword evidence="1" id="KW-0812">Transmembrane</keyword>
<dbReference type="EMBL" id="JAGSOG010000783">
    <property type="protein sequence ID" value="MBR7839926.1"/>
    <property type="molecule type" value="Genomic_DNA"/>
</dbReference>
<evidence type="ECO:0000313" key="3">
    <source>
        <dbReference type="Proteomes" id="UP000675781"/>
    </source>
</evidence>
<reference evidence="2" key="1">
    <citation type="submission" date="2021-04" db="EMBL/GenBank/DDBJ databases">
        <title>Genome based classification of Actinospica acidithermotolerans sp. nov., an actinobacterium isolated from an Indonesian hot spring.</title>
        <authorList>
            <person name="Kusuma A.B."/>
            <person name="Putra K.E."/>
            <person name="Nafisah S."/>
            <person name="Loh J."/>
            <person name="Nouioui I."/>
            <person name="Goodfellow M."/>
        </authorList>
    </citation>
    <scope>NUCLEOTIDE SEQUENCE</scope>
    <source>
        <strain evidence="2">CSCA 57</strain>
    </source>
</reference>
<evidence type="ECO:0000256" key="1">
    <source>
        <dbReference type="SAM" id="Phobius"/>
    </source>
</evidence>
<dbReference type="Proteomes" id="UP000675781">
    <property type="component" value="Unassembled WGS sequence"/>
</dbReference>
<protein>
    <submittedName>
        <fullName evidence="2">Uncharacterized protein</fullName>
    </submittedName>
</protein>